<evidence type="ECO:0000313" key="4">
    <source>
        <dbReference type="Proteomes" id="UP000203651"/>
    </source>
</evidence>
<dbReference type="SMART" id="SM00494">
    <property type="entry name" value="ChtBD2"/>
    <property type="match status" value="2"/>
</dbReference>
<dbReference type="InterPro" id="IPR036508">
    <property type="entry name" value="Chitin-bd_dom_sf"/>
</dbReference>
<dbReference type="GO" id="GO:0005576">
    <property type="term" value="C:extracellular region"/>
    <property type="evidence" value="ECO:0007669"/>
    <property type="project" value="InterPro"/>
</dbReference>
<name>A0A1S5YDY1_9BBAC</name>
<keyword evidence="1" id="KW-0472">Membrane</keyword>
<dbReference type="RefSeq" id="YP_009345774.1">
    <property type="nucleotide sequence ID" value="NC_033780.2"/>
</dbReference>
<dbReference type="GO" id="GO:0008061">
    <property type="term" value="F:chitin binding"/>
    <property type="evidence" value="ECO:0007669"/>
    <property type="project" value="InterPro"/>
</dbReference>
<dbReference type="Proteomes" id="UP000203651">
    <property type="component" value="Segment"/>
</dbReference>
<feature type="domain" description="Chitin-binding type-2" evidence="2">
    <location>
        <begin position="83"/>
        <end position="144"/>
    </location>
</feature>
<dbReference type="KEGG" id="vg:39105887"/>
<dbReference type="GeneID" id="39105887"/>
<feature type="transmembrane region" description="Helical" evidence="1">
    <location>
        <begin position="6"/>
        <end position="25"/>
    </location>
</feature>
<dbReference type="PROSITE" id="PS50940">
    <property type="entry name" value="CHIT_BIND_II"/>
    <property type="match status" value="1"/>
</dbReference>
<evidence type="ECO:0000256" key="1">
    <source>
        <dbReference type="SAM" id="Phobius"/>
    </source>
</evidence>
<reference evidence="3 4" key="1">
    <citation type="journal article" date="2017" name="PLoS ONE">
        <title>The Complete Genome Sequence of a Second Distinct Betabaculovirus from the True Armyworm, Mythimna unipuncta.</title>
        <authorList>
            <person name="Harrison R.L."/>
            <person name="Rowley D.L."/>
            <person name="Mowery J."/>
            <person name="Bauchan G.R."/>
            <person name="Theilmann D.A."/>
            <person name="Rohrmann G.F."/>
            <person name="Erlandson M.A."/>
        </authorList>
    </citation>
    <scope>NUCLEOTIDE SEQUENCE [LARGE SCALE GENOMIC DNA]</scope>
    <source>
        <strain evidence="3">MyunGV#8</strain>
    </source>
</reference>
<keyword evidence="4" id="KW-1185">Reference proteome</keyword>
<keyword evidence="1" id="KW-0812">Transmembrane</keyword>
<proteinExistence type="predicted"/>
<sequence length="150" mass="16631">MNNISLYTSWALMVVVIVVVVVFAFRRAAESSPCHPDTNTAADPDSCVAYYDCATRQRRLCPPNECYDKKLGMCTNMCYHCQVELCSKLDANWGNIPVENNCTMYLFCVHQGAALVGHTCNAGQCYNVSANQCTSAIDLCDCRNNEFDSV</sequence>
<evidence type="ECO:0000313" key="3">
    <source>
        <dbReference type="EMBL" id="AQQ80323.1"/>
    </source>
</evidence>
<accession>A0A1S5YDY1</accession>
<protein>
    <submittedName>
        <fullName evidence="3">ORF56</fullName>
    </submittedName>
</protein>
<dbReference type="InterPro" id="IPR002557">
    <property type="entry name" value="Chitin-bd_dom"/>
</dbReference>
<keyword evidence="1" id="KW-1133">Transmembrane helix</keyword>
<organism evidence="3 4">
    <name type="scientific">Betabaculovirus altermyunipunctae</name>
    <dbReference type="NCBI Taxonomy" id="3051996"/>
    <lineage>
        <taxon>Viruses</taxon>
        <taxon>Viruses incertae sedis</taxon>
        <taxon>Naldaviricetes</taxon>
        <taxon>Lefavirales</taxon>
        <taxon>Baculoviridae</taxon>
        <taxon>Betabaculovirus</taxon>
    </lineage>
</organism>
<evidence type="ECO:0000259" key="2">
    <source>
        <dbReference type="PROSITE" id="PS50940"/>
    </source>
</evidence>
<dbReference type="EMBL" id="KX855660">
    <property type="protein sequence ID" value="AQQ80323.1"/>
    <property type="molecule type" value="Genomic_DNA"/>
</dbReference>
<dbReference type="SUPFAM" id="SSF57625">
    <property type="entry name" value="Invertebrate chitin-binding proteins"/>
    <property type="match status" value="1"/>
</dbReference>